<dbReference type="AlphaFoldDB" id="A0A451A0S8"/>
<name>A0A451A0S8_9GAMM</name>
<evidence type="ECO:0000313" key="1">
    <source>
        <dbReference type="EMBL" id="VFK59628.1"/>
    </source>
</evidence>
<dbReference type="EMBL" id="CAADGD010000006">
    <property type="protein sequence ID" value="VFK68822.1"/>
    <property type="molecule type" value="Genomic_DNA"/>
</dbReference>
<protein>
    <submittedName>
        <fullName evidence="1">Uncharacterized protein</fullName>
    </submittedName>
</protein>
<gene>
    <name evidence="1" type="ORF">BECKUNK1418G_GA0071005_100813</name>
    <name evidence="2" type="ORF">BECKUNK1418H_GA0071006_100642</name>
</gene>
<reference evidence="1" key="1">
    <citation type="submission" date="2019-02" db="EMBL/GenBank/DDBJ databases">
        <authorList>
            <person name="Gruber-Vodicka R. H."/>
            <person name="Seah K. B. B."/>
        </authorList>
    </citation>
    <scope>NUCLEOTIDE SEQUENCE</scope>
    <source>
        <strain evidence="2">BECK_BY19</strain>
        <strain evidence="1">BECK_BY8</strain>
    </source>
</reference>
<sequence>MVLPHVSEKIPKNPYPRKEHPVWILLLRANMFTYRKNKNFEKPGLEIKAHPPSILARSANMFIERPSRYSTQWLNNYLG</sequence>
<evidence type="ECO:0000313" key="2">
    <source>
        <dbReference type="EMBL" id="VFK68822.1"/>
    </source>
</evidence>
<dbReference type="EMBL" id="CAADFZ010000008">
    <property type="protein sequence ID" value="VFK59628.1"/>
    <property type="molecule type" value="Genomic_DNA"/>
</dbReference>
<proteinExistence type="predicted"/>
<accession>A0A451A0S8</accession>
<organism evidence="1">
    <name type="scientific">Candidatus Kentrum sp. UNK</name>
    <dbReference type="NCBI Taxonomy" id="2126344"/>
    <lineage>
        <taxon>Bacteria</taxon>
        <taxon>Pseudomonadati</taxon>
        <taxon>Pseudomonadota</taxon>
        <taxon>Gammaproteobacteria</taxon>
        <taxon>Candidatus Kentrum</taxon>
    </lineage>
</organism>